<protein>
    <submittedName>
        <fullName evidence="1">Uncharacterized protein</fullName>
    </submittedName>
</protein>
<gene>
    <name evidence="1" type="ORF">SNEC2469_LOCUS19326</name>
</gene>
<proteinExistence type="predicted"/>
<evidence type="ECO:0000313" key="1">
    <source>
        <dbReference type="EMBL" id="CAE7674264.1"/>
    </source>
</evidence>
<dbReference type="Proteomes" id="UP000601435">
    <property type="component" value="Unassembled WGS sequence"/>
</dbReference>
<dbReference type="EMBL" id="CAJNJA010033071">
    <property type="protein sequence ID" value="CAE7674264.1"/>
    <property type="molecule type" value="Genomic_DNA"/>
</dbReference>
<comment type="caution">
    <text evidence="1">The sequence shown here is derived from an EMBL/GenBank/DDBJ whole genome shotgun (WGS) entry which is preliminary data.</text>
</comment>
<name>A0A812WE15_9DINO</name>
<sequence length="131" mass="15153">AYETWDERLHQLHGDFQMWCREHHFRPSLLDGLSLVKLGIDAISLDYPLGPGKGWTNRVLMAYLAERFSVLSESVPELRLAAVNAWSITAFSNLLDKCQIWLTDDEARLGRWYCHSYLALAAQYLEMLVPR</sequence>
<organism evidence="1 2">
    <name type="scientific">Symbiodinium necroappetens</name>
    <dbReference type="NCBI Taxonomy" id="1628268"/>
    <lineage>
        <taxon>Eukaryota</taxon>
        <taxon>Sar</taxon>
        <taxon>Alveolata</taxon>
        <taxon>Dinophyceae</taxon>
        <taxon>Suessiales</taxon>
        <taxon>Symbiodiniaceae</taxon>
        <taxon>Symbiodinium</taxon>
    </lineage>
</organism>
<feature type="non-terminal residue" evidence="1">
    <location>
        <position position="131"/>
    </location>
</feature>
<accession>A0A812WE15</accession>
<dbReference type="OrthoDB" id="432519at2759"/>
<dbReference type="AlphaFoldDB" id="A0A812WE15"/>
<keyword evidence="2" id="KW-1185">Reference proteome</keyword>
<evidence type="ECO:0000313" key="2">
    <source>
        <dbReference type="Proteomes" id="UP000601435"/>
    </source>
</evidence>
<feature type="non-terminal residue" evidence="1">
    <location>
        <position position="1"/>
    </location>
</feature>
<reference evidence="1" key="1">
    <citation type="submission" date="2021-02" db="EMBL/GenBank/DDBJ databases">
        <authorList>
            <person name="Dougan E. K."/>
            <person name="Rhodes N."/>
            <person name="Thang M."/>
            <person name="Chan C."/>
        </authorList>
    </citation>
    <scope>NUCLEOTIDE SEQUENCE</scope>
</reference>